<evidence type="ECO:0000256" key="6">
    <source>
        <dbReference type="ARBA" id="ARBA00023242"/>
    </source>
</evidence>
<evidence type="ECO:0000256" key="7">
    <source>
        <dbReference type="PROSITE-ProRule" id="PRU01313"/>
    </source>
</evidence>
<dbReference type="InterPro" id="IPR040167">
    <property type="entry name" value="TF_CP2-like"/>
</dbReference>
<reference evidence="10" key="1">
    <citation type="journal article" date="2023" name="G3 (Bethesda)">
        <title>A reference genome for the long-term kleptoplast-retaining sea slug Elysia crispata morphotype clarki.</title>
        <authorList>
            <person name="Eastman K.E."/>
            <person name="Pendleton A.L."/>
            <person name="Shaikh M.A."/>
            <person name="Suttiyut T."/>
            <person name="Ogas R."/>
            <person name="Tomko P."/>
            <person name="Gavelis G."/>
            <person name="Widhalm J.R."/>
            <person name="Wisecaver J.H."/>
        </authorList>
    </citation>
    <scope>NUCLEOTIDE SEQUENCE</scope>
    <source>
        <strain evidence="10">ECLA1</strain>
    </source>
</reference>
<feature type="region of interest" description="Disordered" evidence="8">
    <location>
        <begin position="375"/>
        <end position="394"/>
    </location>
</feature>
<sequence length="553" mass="61582">MLHTPDGVHQGYTWSEDTGGGAGKRSKLSHSTPLVPHNGVGVASVNVAVAGAGHHHQHPNPASSTAMTSWDIDDGLAADFDGSLSGLGTELGTSSYNMSEALLALPVFKQENLENGFQYILGSATSPAVKMNEETLTYLNQGQSYEIKLKKLGDLSELQGKCLRSIVKVLFHDRRLQFMEKEQIDSWKMMRPGERILDIDIPLSYGVINVNLDPVRLNQLEFIWDPTKETGIYVRVHCISTEFTAKKHGGEKGVPFRIQVETYTDNEESKLLHAASCQIKVFKPKGADRKHKTDREKMERRSEAEKEKFQPSYECTVLTEVPKEQIIQATSTSQSKTQSLTSSFAELNCTTSPTRSISPSHQTTSPQVAAVAASNPLPFNQGNKPEPVDSLSGALSSEAQASDVAQWLHYHRFSSYVRVFQNFSGADLLRLDRDDLIQICGLADGIRLDNALQARTIRPRLTIYICQEPESIYHAVYMDNLTLEEFKVKLSSLFGIHTQQIGDIYMQGPSQIHILLTDEVMQNTRDQARFVVEGMKDESGDKYRILLKSVIDH</sequence>
<evidence type="ECO:0000256" key="2">
    <source>
        <dbReference type="ARBA" id="ARBA00010852"/>
    </source>
</evidence>
<dbReference type="Gene3D" id="1.10.150.50">
    <property type="entry name" value="Transcription Factor, Ets-1"/>
    <property type="match status" value="1"/>
</dbReference>
<comment type="caution">
    <text evidence="10">The sequence shown here is derived from an EMBL/GenBank/DDBJ whole genome shotgun (WGS) entry which is preliminary data.</text>
</comment>
<dbReference type="PROSITE" id="PS51968">
    <property type="entry name" value="GRH_CP2_DB"/>
    <property type="match status" value="1"/>
</dbReference>
<dbReference type="EMBL" id="JAWDGP010000847">
    <property type="protein sequence ID" value="KAK3796774.1"/>
    <property type="molecule type" value="Genomic_DNA"/>
</dbReference>
<evidence type="ECO:0000256" key="8">
    <source>
        <dbReference type="SAM" id="MobiDB-lite"/>
    </source>
</evidence>
<keyword evidence="5" id="KW-0804">Transcription</keyword>
<feature type="domain" description="Grh/CP2 DB" evidence="9">
    <location>
        <begin position="111"/>
        <end position="343"/>
    </location>
</feature>
<evidence type="ECO:0000256" key="1">
    <source>
        <dbReference type="ARBA" id="ARBA00004123"/>
    </source>
</evidence>
<dbReference type="InterPro" id="IPR013761">
    <property type="entry name" value="SAM/pointed_sf"/>
</dbReference>
<dbReference type="AlphaFoldDB" id="A0AAE1B010"/>
<dbReference type="GO" id="GO:0005634">
    <property type="term" value="C:nucleus"/>
    <property type="evidence" value="ECO:0007669"/>
    <property type="project" value="UniProtKB-SubCell"/>
</dbReference>
<dbReference type="GO" id="GO:0000978">
    <property type="term" value="F:RNA polymerase II cis-regulatory region sequence-specific DNA binding"/>
    <property type="evidence" value="ECO:0007669"/>
    <property type="project" value="TreeGrafter"/>
</dbReference>
<dbReference type="Pfam" id="PF18016">
    <property type="entry name" value="SAM_3"/>
    <property type="match status" value="1"/>
</dbReference>
<dbReference type="InterPro" id="IPR057520">
    <property type="entry name" value="GRHL1/CP2_C"/>
</dbReference>
<dbReference type="Pfam" id="PF04516">
    <property type="entry name" value="CP2"/>
    <property type="match status" value="1"/>
</dbReference>
<name>A0AAE1B010_9GAST</name>
<gene>
    <name evidence="10" type="ORF">RRG08_045781</name>
</gene>
<dbReference type="Proteomes" id="UP001283361">
    <property type="component" value="Unassembled WGS sequence"/>
</dbReference>
<dbReference type="Pfam" id="PF25416">
    <property type="entry name" value="GRHL1_C"/>
    <property type="match status" value="1"/>
</dbReference>
<feature type="region of interest" description="Disordered" evidence="8">
    <location>
        <begin position="285"/>
        <end position="309"/>
    </location>
</feature>
<evidence type="ECO:0000256" key="4">
    <source>
        <dbReference type="ARBA" id="ARBA00023125"/>
    </source>
</evidence>
<protein>
    <recommendedName>
        <fullName evidence="9">Grh/CP2 DB domain-containing protein</fullName>
    </recommendedName>
</protein>
<dbReference type="InterPro" id="IPR007604">
    <property type="entry name" value="CP2"/>
</dbReference>
<evidence type="ECO:0000313" key="10">
    <source>
        <dbReference type="EMBL" id="KAK3796774.1"/>
    </source>
</evidence>
<comment type="similarity">
    <text evidence="2">Belongs to the grh/CP2 family. CP2 subfamily.</text>
</comment>
<dbReference type="GO" id="GO:0001228">
    <property type="term" value="F:DNA-binding transcription activator activity, RNA polymerase II-specific"/>
    <property type="evidence" value="ECO:0007669"/>
    <property type="project" value="TreeGrafter"/>
</dbReference>
<evidence type="ECO:0000259" key="9">
    <source>
        <dbReference type="PROSITE" id="PS51968"/>
    </source>
</evidence>
<dbReference type="InterPro" id="IPR041418">
    <property type="entry name" value="SAM_3"/>
</dbReference>
<organism evidence="10 11">
    <name type="scientific">Elysia crispata</name>
    <name type="common">lettuce slug</name>
    <dbReference type="NCBI Taxonomy" id="231223"/>
    <lineage>
        <taxon>Eukaryota</taxon>
        <taxon>Metazoa</taxon>
        <taxon>Spiralia</taxon>
        <taxon>Lophotrochozoa</taxon>
        <taxon>Mollusca</taxon>
        <taxon>Gastropoda</taxon>
        <taxon>Heterobranchia</taxon>
        <taxon>Euthyneura</taxon>
        <taxon>Panpulmonata</taxon>
        <taxon>Sacoglossa</taxon>
        <taxon>Placobranchoidea</taxon>
        <taxon>Plakobranchidae</taxon>
        <taxon>Elysia</taxon>
    </lineage>
</organism>
<evidence type="ECO:0000256" key="3">
    <source>
        <dbReference type="ARBA" id="ARBA00023015"/>
    </source>
</evidence>
<proteinExistence type="inferred from homology"/>
<keyword evidence="4 7" id="KW-0238">DNA-binding</keyword>
<dbReference type="PANTHER" id="PTHR11037:SF21">
    <property type="entry name" value="GEMINI, ISOFORM C"/>
    <property type="match status" value="1"/>
</dbReference>
<keyword evidence="3" id="KW-0805">Transcription regulation</keyword>
<keyword evidence="11" id="KW-1185">Reference proteome</keyword>
<evidence type="ECO:0000313" key="11">
    <source>
        <dbReference type="Proteomes" id="UP001283361"/>
    </source>
</evidence>
<evidence type="ECO:0000256" key="5">
    <source>
        <dbReference type="ARBA" id="ARBA00023163"/>
    </source>
</evidence>
<dbReference type="SUPFAM" id="SSF47769">
    <property type="entry name" value="SAM/Pointed domain"/>
    <property type="match status" value="1"/>
</dbReference>
<keyword evidence="6 7" id="KW-0539">Nucleus</keyword>
<accession>A0AAE1B010</accession>
<feature type="region of interest" description="Disordered" evidence="8">
    <location>
        <begin position="1"/>
        <end position="37"/>
    </location>
</feature>
<dbReference type="PANTHER" id="PTHR11037">
    <property type="entry name" value="TRANSCRIPTION FACTOR CP2"/>
    <property type="match status" value="1"/>
</dbReference>
<comment type="subcellular location">
    <subcellularLocation>
        <location evidence="1 7">Nucleus</location>
    </subcellularLocation>
</comment>